<dbReference type="Gene3D" id="3.30.470.10">
    <property type="match status" value="1"/>
</dbReference>
<protein>
    <recommendedName>
        <fullName evidence="3">4-amino-4-deoxychorismate lyase</fullName>
    </recommendedName>
</protein>
<gene>
    <name evidence="1" type="ORF">IX84_21470</name>
</gene>
<sequence length="207" mass="23720">MKPRLLETICCQNGRLKGLVFHQARVRRSAHALGWTTLPNLHSITIPQRFQEGRYKCRVLYREYIETVEFTPYAIRPVHRLTLANADHIDYACKYEDRALINAAFAERGAADDVLFVKNGLLTDTSYANIALWDGSRWLTPRQPMLEGTRRARLLEQGRISTADIHAASLDQFEKIALFNAMMDLEEGPVIAVHPTNIRQSRPFTKK</sequence>
<keyword evidence="2" id="KW-1185">Reference proteome</keyword>
<dbReference type="GO" id="GO:0003824">
    <property type="term" value="F:catalytic activity"/>
    <property type="evidence" value="ECO:0007669"/>
    <property type="project" value="InterPro"/>
</dbReference>
<accession>A0A098S202</accession>
<dbReference type="InterPro" id="IPR043131">
    <property type="entry name" value="BCAT-like_N"/>
</dbReference>
<proteinExistence type="predicted"/>
<reference evidence="1 2" key="1">
    <citation type="journal article" date="2014" name="Int. J. Syst. Evol. Microbiol.">
        <title>Phaeodactylibacter xiamenensis gen. nov., sp. nov., a member of the family Saprospiraceae isolated from the marine alga Phaeodactylum tricornutum.</title>
        <authorList>
            <person name="Chen Z.Jr."/>
            <person name="Lei X."/>
            <person name="Lai Q."/>
            <person name="Li Y."/>
            <person name="Zhang B."/>
            <person name="Zhang J."/>
            <person name="Zhang H."/>
            <person name="Yang L."/>
            <person name="Zheng W."/>
            <person name="Tian Y."/>
            <person name="Yu Z."/>
            <person name="Xu H.Jr."/>
            <person name="Zheng T."/>
        </authorList>
    </citation>
    <scope>NUCLEOTIDE SEQUENCE [LARGE SCALE GENOMIC DNA]</scope>
    <source>
        <strain evidence="1 2">KD52</strain>
    </source>
</reference>
<dbReference type="Pfam" id="PF01063">
    <property type="entry name" value="Aminotran_4"/>
    <property type="match status" value="1"/>
</dbReference>
<dbReference type="STRING" id="1524460.IX84_21470"/>
<name>A0A098S202_9BACT</name>
<organism evidence="1 2">
    <name type="scientific">Phaeodactylibacter xiamenensis</name>
    <dbReference type="NCBI Taxonomy" id="1524460"/>
    <lineage>
        <taxon>Bacteria</taxon>
        <taxon>Pseudomonadati</taxon>
        <taxon>Bacteroidota</taxon>
        <taxon>Saprospiria</taxon>
        <taxon>Saprospirales</taxon>
        <taxon>Haliscomenobacteraceae</taxon>
        <taxon>Phaeodactylibacter</taxon>
    </lineage>
</organism>
<dbReference type="AlphaFoldDB" id="A0A098S202"/>
<dbReference type="SUPFAM" id="SSF56752">
    <property type="entry name" value="D-aminoacid aminotransferase-like PLP-dependent enzymes"/>
    <property type="match status" value="1"/>
</dbReference>
<comment type="caution">
    <text evidence="1">The sequence shown here is derived from an EMBL/GenBank/DDBJ whole genome shotgun (WGS) entry which is preliminary data.</text>
</comment>
<dbReference type="OrthoDB" id="1148709at2"/>
<evidence type="ECO:0000313" key="2">
    <source>
        <dbReference type="Proteomes" id="UP000029736"/>
    </source>
</evidence>
<dbReference type="Proteomes" id="UP000029736">
    <property type="component" value="Unassembled WGS sequence"/>
</dbReference>
<evidence type="ECO:0008006" key="3">
    <source>
        <dbReference type="Google" id="ProtNLM"/>
    </source>
</evidence>
<dbReference type="InterPro" id="IPR001544">
    <property type="entry name" value="Aminotrans_IV"/>
</dbReference>
<dbReference type="EMBL" id="JPOS01000079">
    <property type="protein sequence ID" value="KGE86369.1"/>
    <property type="molecule type" value="Genomic_DNA"/>
</dbReference>
<dbReference type="RefSeq" id="WP_044225115.1">
    <property type="nucleotide sequence ID" value="NZ_JBKAGJ010000010.1"/>
</dbReference>
<dbReference type="Gene3D" id="3.20.10.10">
    <property type="entry name" value="D-amino Acid Aminotransferase, subunit A, domain 2"/>
    <property type="match status" value="1"/>
</dbReference>
<dbReference type="InterPro" id="IPR036038">
    <property type="entry name" value="Aminotransferase-like"/>
</dbReference>
<dbReference type="InterPro" id="IPR043132">
    <property type="entry name" value="BCAT-like_C"/>
</dbReference>
<evidence type="ECO:0000313" key="1">
    <source>
        <dbReference type="EMBL" id="KGE86369.1"/>
    </source>
</evidence>